<dbReference type="PANTHER" id="PTHR10566:SF113">
    <property type="entry name" value="PROTEIN ACTIVITY OF BC1 COMPLEX KINASE 7, CHLOROPLASTIC"/>
    <property type="match status" value="1"/>
</dbReference>
<dbReference type="PANTHER" id="PTHR10566">
    <property type="entry name" value="CHAPERONE-ACTIVITY OF BC1 COMPLEX CABC1 -RELATED"/>
    <property type="match status" value="1"/>
</dbReference>
<protein>
    <recommendedName>
        <fullName evidence="3">ABC1 atypical kinase-like domain-containing protein</fullName>
    </recommendedName>
</protein>
<dbReference type="CDD" id="cd05121">
    <property type="entry name" value="ABC1_ADCK3-like"/>
    <property type="match status" value="1"/>
</dbReference>
<dbReference type="InterPro" id="IPR011009">
    <property type="entry name" value="Kinase-like_dom_sf"/>
</dbReference>
<proteinExistence type="inferred from homology"/>
<evidence type="ECO:0000313" key="4">
    <source>
        <dbReference type="EMBL" id="CAE0374134.1"/>
    </source>
</evidence>
<evidence type="ECO:0000256" key="2">
    <source>
        <dbReference type="SAM" id="SignalP"/>
    </source>
</evidence>
<sequence>MKLHLFVLCIRILVDGLVVQPIMRNSLFRRTGALSVKKSKRIDLLNRVYRKRQKIIKEVTTDSWSRFSKRPLQRGFVLSGMAFRVLTARIRARRKEKNGKRERAAEIRSFAAKKVAECLIRLGPTYVKLGQIASSREELQDSEWAKGLERLQDNVPAFDWTIAEKILENELGYSIDEMFQDFEKTPIAAASLGQVYRCTVRADGPFANKQEVAVKVQRPYLEEIYARDIMLLRRIAAIADRFGSRAASKSGDLRWLDLCDESIKVLYREIDYLSEAKNGIEFNKLFEPYSEWLAAPKVYNATTKCLVMQYLPSISLKKIHEIKDQGFDTKALATALARAYLLQFGKFRFFNSDPHAGNLGVDPNGRLIIYDFGQVTNLTGNQSSGILKVIDAIVDLDAHACLDAFRQMGVLKNDVDDTSILQVLQRNFDTGKVKSKLSKKKKNTHLPTSANATEAQIMPYFQLPATYAFVARAISQLNGVAVNLDPEFEFIEAVAPFMYEVQDNYFQVQVEKRLRKIQDSLTSFFSSGSSRNSFAASPFSFLFPTLSSQTTVINQEETRSPFFIYAS</sequence>
<dbReference type="AlphaFoldDB" id="A0A7S3K624"/>
<comment type="similarity">
    <text evidence="1">Belongs to the protein kinase superfamily. ADCK protein kinase family.</text>
</comment>
<keyword evidence="2" id="KW-0732">Signal</keyword>
<name>A0A7S3K624_9STRA</name>
<feature type="signal peptide" evidence="2">
    <location>
        <begin position="1"/>
        <end position="16"/>
    </location>
</feature>
<reference evidence="4" key="1">
    <citation type="submission" date="2021-01" db="EMBL/GenBank/DDBJ databases">
        <authorList>
            <person name="Corre E."/>
            <person name="Pelletier E."/>
            <person name="Niang G."/>
            <person name="Scheremetjew M."/>
            <person name="Finn R."/>
            <person name="Kale V."/>
            <person name="Holt S."/>
            <person name="Cochrane G."/>
            <person name="Meng A."/>
            <person name="Brown T."/>
            <person name="Cohen L."/>
        </authorList>
    </citation>
    <scope>NUCLEOTIDE SEQUENCE</scope>
    <source>
        <strain evidence="4">CCMP1510</strain>
    </source>
</reference>
<evidence type="ECO:0000259" key="3">
    <source>
        <dbReference type="Pfam" id="PF03109"/>
    </source>
</evidence>
<dbReference type="InterPro" id="IPR050154">
    <property type="entry name" value="UbiB_kinase"/>
</dbReference>
<dbReference type="Pfam" id="PF03109">
    <property type="entry name" value="ABC1"/>
    <property type="match status" value="1"/>
</dbReference>
<dbReference type="InterPro" id="IPR004147">
    <property type="entry name" value="ABC1_dom"/>
</dbReference>
<feature type="domain" description="ABC1 atypical kinase-like" evidence="3">
    <location>
        <begin position="150"/>
        <end position="402"/>
    </location>
</feature>
<feature type="chain" id="PRO_5031192790" description="ABC1 atypical kinase-like domain-containing protein" evidence="2">
    <location>
        <begin position="17"/>
        <end position="567"/>
    </location>
</feature>
<accession>A0A7S3K624</accession>
<evidence type="ECO:0000256" key="1">
    <source>
        <dbReference type="ARBA" id="ARBA00009670"/>
    </source>
</evidence>
<gene>
    <name evidence="4" type="ORF">ALAG00032_LOCUS14937</name>
</gene>
<organism evidence="4">
    <name type="scientific">Aureoumbra lagunensis</name>
    <dbReference type="NCBI Taxonomy" id="44058"/>
    <lineage>
        <taxon>Eukaryota</taxon>
        <taxon>Sar</taxon>
        <taxon>Stramenopiles</taxon>
        <taxon>Ochrophyta</taxon>
        <taxon>Pelagophyceae</taxon>
        <taxon>Pelagomonadales</taxon>
        <taxon>Aureoumbra</taxon>
    </lineage>
</organism>
<dbReference type="EMBL" id="HBIJ01022795">
    <property type="protein sequence ID" value="CAE0374134.1"/>
    <property type="molecule type" value="Transcribed_RNA"/>
</dbReference>
<dbReference type="SUPFAM" id="SSF56112">
    <property type="entry name" value="Protein kinase-like (PK-like)"/>
    <property type="match status" value="1"/>
</dbReference>